<sequence>MDFLTTDWLDESDESDLANDHGPRDDEIQVRWQSSQACPALKSLLVNAGGGGGRAGGGDGDKASGSGGSGDGDKRKNAFRGPNGSPRKSLSTGSIFGSAIAGPSSLLWGGEPQTRQGNTSAPRRPRALAAISRRDIYNSSTTTTTSSGSNANANANANSNSNSSSSSSSSDSLANFIQALQNVKAQVDENLHSKNLEYAAAAAAGKGLGRTGKVAKKPLSRVGRHGHGGTNVHAHLTAAGQPYPLTRRRTVTVDPVLGRAADVKGKGRALGTDRTVRERTRSSRPPSLMDIDDDPYCVQETVRGAESELVDADGMPPPALPPESDVEDAVMADAPPPPLPPQTRSFSRSHSTPHVDGGTAVRPLWAQQKPGITSRTTTNSAGPVSSISSDSTAAISTVTTAATAIATTATTTTGVTVKPSTTRLAPPAQNARPKSPVNGAPALPPSQHQQQQNQQQNRRPPVLGMRRVHTFSSSTTTTSGANTNGAVGAPNASQSRLGVGMGSQSRYAAPSHGQQLPTKQRGFKPPLLNRASTTTTTTAMTTGIRAMGATTGATTATSAASSAFKRTWSSGSTSTNSSSASGSALSGTTSGSAASTSSPSNTSRTSSFVHPGPTSSQTSSSEGDSPHPHRRVGSGGGSGVGGMRANVNARRAVPKTGFCNPRIEDQEEHEGRAVDEHEDKDPAAAAADEDDDFRMLSDDPNDSSYGDLIDFPFEEEALEEVMKMYD</sequence>
<evidence type="ECO:0000313" key="2">
    <source>
        <dbReference type="EMBL" id="EAU87180.2"/>
    </source>
</evidence>
<feature type="compositionally biased region" description="Low complexity" evidence="1">
    <location>
        <begin position="530"/>
        <end position="546"/>
    </location>
</feature>
<feature type="compositionally biased region" description="Acidic residues" evidence="1">
    <location>
        <begin position="8"/>
        <end position="17"/>
    </location>
</feature>
<evidence type="ECO:0000256" key="1">
    <source>
        <dbReference type="SAM" id="MobiDB-lite"/>
    </source>
</evidence>
<feature type="compositionally biased region" description="Polar residues" evidence="1">
    <location>
        <begin position="370"/>
        <end position="383"/>
    </location>
</feature>
<feature type="region of interest" description="Disordered" evidence="1">
    <location>
        <begin position="310"/>
        <end position="392"/>
    </location>
</feature>
<dbReference type="OMA" id="HGPRDDE"/>
<dbReference type="KEGG" id="cci:CC1G_05869"/>
<dbReference type="Proteomes" id="UP000001861">
    <property type="component" value="Unassembled WGS sequence"/>
</dbReference>
<feature type="compositionally biased region" description="Polar residues" evidence="1">
    <location>
        <begin position="480"/>
        <end position="518"/>
    </location>
</feature>
<comment type="caution">
    <text evidence="2">The sequence shown here is derived from an EMBL/GenBank/DDBJ whole genome shotgun (WGS) entry which is preliminary data.</text>
</comment>
<feature type="region of interest" description="Disordered" evidence="1">
    <location>
        <begin position="416"/>
        <end position="546"/>
    </location>
</feature>
<proteinExistence type="predicted"/>
<feature type="compositionally biased region" description="Polar residues" evidence="1">
    <location>
        <begin position="342"/>
        <end position="352"/>
    </location>
</feature>
<dbReference type="VEuPathDB" id="FungiDB:CC1G_05869"/>
<feature type="compositionally biased region" description="Basic and acidic residues" evidence="1">
    <location>
        <begin position="669"/>
        <end position="682"/>
    </location>
</feature>
<feature type="region of interest" description="Disordered" evidence="1">
    <location>
        <begin position="268"/>
        <end position="293"/>
    </location>
</feature>
<feature type="compositionally biased region" description="Gly residues" evidence="1">
    <location>
        <begin position="48"/>
        <end position="58"/>
    </location>
</feature>
<feature type="region of interest" description="Disordered" evidence="1">
    <location>
        <begin position="45"/>
        <end position="170"/>
    </location>
</feature>
<dbReference type="GeneID" id="6011249"/>
<dbReference type="HOGENOM" id="CLU_381300_0_0_1"/>
<keyword evidence="3" id="KW-1185">Reference proteome</keyword>
<gene>
    <name evidence="2" type="ORF">CC1G_05869</name>
</gene>
<feature type="compositionally biased region" description="Gly residues" evidence="1">
    <location>
        <begin position="633"/>
        <end position="642"/>
    </location>
</feature>
<dbReference type="AlphaFoldDB" id="A8NLN0"/>
<feature type="compositionally biased region" description="Low complexity" evidence="1">
    <location>
        <begin position="563"/>
        <end position="607"/>
    </location>
</feature>
<feature type="region of interest" description="Disordered" evidence="1">
    <location>
        <begin position="1"/>
        <end position="26"/>
    </location>
</feature>
<feature type="compositionally biased region" description="Low complexity" evidence="1">
    <location>
        <begin position="138"/>
        <end position="170"/>
    </location>
</feature>
<evidence type="ECO:0000313" key="3">
    <source>
        <dbReference type="Proteomes" id="UP000001861"/>
    </source>
</evidence>
<name>A8NLN0_COPC7</name>
<dbReference type="RefSeq" id="XP_001834732.2">
    <property type="nucleotide sequence ID" value="XM_001834680.2"/>
</dbReference>
<reference evidence="2 3" key="1">
    <citation type="journal article" date="2010" name="Proc. Natl. Acad. Sci. U.S.A.">
        <title>Insights into evolution of multicellular fungi from the assembled chromosomes of the mushroom Coprinopsis cinerea (Coprinus cinereus).</title>
        <authorList>
            <person name="Stajich J.E."/>
            <person name="Wilke S.K."/>
            <person name="Ahren D."/>
            <person name="Au C.H."/>
            <person name="Birren B.W."/>
            <person name="Borodovsky M."/>
            <person name="Burns C."/>
            <person name="Canback B."/>
            <person name="Casselton L.A."/>
            <person name="Cheng C.K."/>
            <person name="Deng J."/>
            <person name="Dietrich F.S."/>
            <person name="Fargo D.C."/>
            <person name="Farman M.L."/>
            <person name="Gathman A.C."/>
            <person name="Goldberg J."/>
            <person name="Guigo R."/>
            <person name="Hoegger P.J."/>
            <person name="Hooker J.B."/>
            <person name="Huggins A."/>
            <person name="James T.Y."/>
            <person name="Kamada T."/>
            <person name="Kilaru S."/>
            <person name="Kodira C."/>
            <person name="Kues U."/>
            <person name="Kupfer D."/>
            <person name="Kwan H.S."/>
            <person name="Lomsadze A."/>
            <person name="Li W."/>
            <person name="Lilly W.W."/>
            <person name="Ma L.J."/>
            <person name="Mackey A.J."/>
            <person name="Manning G."/>
            <person name="Martin F."/>
            <person name="Muraguchi H."/>
            <person name="Natvig D.O."/>
            <person name="Palmerini H."/>
            <person name="Ramesh M.A."/>
            <person name="Rehmeyer C.J."/>
            <person name="Roe B.A."/>
            <person name="Shenoy N."/>
            <person name="Stanke M."/>
            <person name="Ter-Hovhannisyan V."/>
            <person name="Tunlid A."/>
            <person name="Velagapudi R."/>
            <person name="Vision T.J."/>
            <person name="Zeng Q."/>
            <person name="Zolan M.E."/>
            <person name="Pukkila P.J."/>
        </authorList>
    </citation>
    <scope>NUCLEOTIDE SEQUENCE [LARGE SCALE GENOMIC DNA]</scope>
    <source>
        <strain evidence="3">Okayama-7 / 130 / ATCC MYA-4618 / FGSC 9003</strain>
    </source>
</reference>
<dbReference type="EMBL" id="AACS02000012">
    <property type="protein sequence ID" value="EAU87180.2"/>
    <property type="molecule type" value="Genomic_DNA"/>
</dbReference>
<organism evidence="2 3">
    <name type="scientific">Coprinopsis cinerea (strain Okayama-7 / 130 / ATCC MYA-4618 / FGSC 9003)</name>
    <name type="common">Inky cap fungus</name>
    <name type="synonym">Hormographiella aspergillata</name>
    <dbReference type="NCBI Taxonomy" id="240176"/>
    <lineage>
        <taxon>Eukaryota</taxon>
        <taxon>Fungi</taxon>
        <taxon>Dikarya</taxon>
        <taxon>Basidiomycota</taxon>
        <taxon>Agaricomycotina</taxon>
        <taxon>Agaricomycetes</taxon>
        <taxon>Agaricomycetidae</taxon>
        <taxon>Agaricales</taxon>
        <taxon>Agaricineae</taxon>
        <taxon>Psathyrellaceae</taxon>
        <taxon>Coprinopsis</taxon>
    </lineage>
</organism>
<accession>A8NLN0</accession>
<feature type="compositionally biased region" description="Low complexity" evidence="1">
    <location>
        <begin position="447"/>
        <end position="457"/>
    </location>
</feature>
<feature type="region of interest" description="Disordered" evidence="1">
    <location>
        <begin position="563"/>
        <end position="708"/>
    </location>
</feature>
<dbReference type="InParanoid" id="A8NLN0"/>
<protein>
    <submittedName>
        <fullName evidence="2">Uncharacterized protein</fullName>
    </submittedName>
</protein>
<feature type="compositionally biased region" description="Polar residues" evidence="1">
    <location>
        <begin position="86"/>
        <end position="95"/>
    </location>
</feature>